<dbReference type="EMBL" id="JNBS01001691">
    <property type="protein sequence ID" value="OQS00707.1"/>
    <property type="molecule type" value="Genomic_DNA"/>
</dbReference>
<protein>
    <recommendedName>
        <fullName evidence="4">Carbohydrate kinase FGGY N-terminal domain-containing protein</fullName>
    </recommendedName>
</protein>
<comment type="similarity">
    <text evidence="1">Belongs to the FGGY kinase family.</text>
</comment>
<keyword evidence="2" id="KW-0808">Transferase</keyword>
<dbReference type="Gene3D" id="3.30.420.40">
    <property type="match status" value="2"/>
</dbReference>
<evidence type="ECO:0000256" key="1">
    <source>
        <dbReference type="ARBA" id="ARBA00009156"/>
    </source>
</evidence>
<dbReference type="InterPro" id="IPR043129">
    <property type="entry name" value="ATPase_NBD"/>
</dbReference>
<sequence length="478" mass="52348">MQVLGIDVGTTAIKCSLVNCNKKLEKQSCKSIENASGSIVDVKNVLLAMQKAMKELGTMENVTAIALCGQMHGIVWWKANKVLEALKNNTDDTPWSDLITWQDKRCKKEFINELCHQRNLNGGIFTPLSSGYALATFAIMMQECPETIEKYDTCGTIMDLIAFLLAGHTSTKNATIDCTNAYSWGGFNTSTMSWDVPTLKAWNIPMHFMPRPCLPGKDIVGKTCSTASNVFNVPEQIPIYVPMGDHPCSVYALLHSTSLNAKDALLVNIGTSAQLAFVLEDNLPTTPSFEIRPYFNQQKIAVVAALTGGNVFAKFVENCIKWTFDMTNFTITDKDTAYVNIIAAANKNTTLVCRPTLLGERNEGISAGEIVNLTMDNWTLGDMSAAIAKGIVNNLFELLPPSAKPLIRHRTVIGSGNALVKNELLQHYTNELTGRPIVLAPSSDASFGASLLISEALPYLMAKQKHRYFISVCGCAQR</sequence>
<evidence type="ECO:0000313" key="5">
    <source>
        <dbReference type="EMBL" id="OQS00707.1"/>
    </source>
</evidence>
<dbReference type="GO" id="GO:0050277">
    <property type="term" value="F:sedoheptulokinase activity"/>
    <property type="evidence" value="ECO:0007669"/>
    <property type="project" value="TreeGrafter"/>
</dbReference>
<feature type="domain" description="Carbohydrate kinase FGGY N-terminal" evidence="4">
    <location>
        <begin position="3"/>
        <end position="246"/>
    </location>
</feature>
<dbReference type="PANTHER" id="PTHR10196:SF67">
    <property type="entry name" value="SEDOHEPTULOKINASE"/>
    <property type="match status" value="1"/>
</dbReference>
<evidence type="ECO:0000256" key="2">
    <source>
        <dbReference type="ARBA" id="ARBA00022679"/>
    </source>
</evidence>
<dbReference type="STRING" id="74557.A0A1V9ZRT5"/>
<dbReference type="CDD" id="cd07777">
    <property type="entry name" value="ASKHA_NBD_FGGY_SHK"/>
    <property type="match status" value="1"/>
</dbReference>
<evidence type="ECO:0000256" key="3">
    <source>
        <dbReference type="ARBA" id="ARBA00022777"/>
    </source>
</evidence>
<evidence type="ECO:0000313" key="6">
    <source>
        <dbReference type="Proteomes" id="UP000243217"/>
    </source>
</evidence>
<evidence type="ECO:0000259" key="4">
    <source>
        <dbReference type="Pfam" id="PF00370"/>
    </source>
</evidence>
<dbReference type="Proteomes" id="UP000243217">
    <property type="component" value="Unassembled WGS sequence"/>
</dbReference>
<reference evidence="5 6" key="1">
    <citation type="journal article" date="2014" name="Genome Biol. Evol.">
        <title>The secreted proteins of Achlya hypogyna and Thraustotheca clavata identify the ancestral oomycete secretome and reveal gene acquisitions by horizontal gene transfer.</title>
        <authorList>
            <person name="Misner I."/>
            <person name="Blouin N."/>
            <person name="Leonard G."/>
            <person name="Richards T.A."/>
            <person name="Lane C.E."/>
        </authorList>
    </citation>
    <scope>NUCLEOTIDE SEQUENCE [LARGE SCALE GENOMIC DNA]</scope>
    <source>
        <strain evidence="5 6">ATCC 34112</strain>
    </source>
</reference>
<dbReference type="Pfam" id="PF00370">
    <property type="entry name" value="FGGY_N"/>
    <property type="match status" value="1"/>
</dbReference>
<dbReference type="AlphaFoldDB" id="A0A1V9ZRT5"/>
<dbReference type="PANTHER" id="PTHR10196">
    <property type="entry name" value="SUGAR KINASE"/>
    <property type="match status" value="1"/>
</dbReference>
<accession>A0A1V9ZRT5</accession>
<name>A0A1V9ZRT5_9STRA</name>
<dbReference type="GO" id="GO:0006071">
    <property type="term" value="P:glycerol metabolic process"/>
    <property type="evidence" value="ECO:0007669"/>
    <property type="project" value="TreeGrafter"/>
</dbReference>
<gene>
    <name evidence="5" type="ORF">THRCLA_05890</name>
</gene>
<keyword evidence="3" id="KW-0418">Kinase</keyword>
<dbReference type="GO" id="GO:0005829">
    <property type="term" value="C:cytosol"/>
    <property type="evidence" value="ECO:0007669"/>
    <property type="project" value="TreeGrafter"/>
</dbReference>
<proteinExistence type="inferred from homology"/>
<dbReference type="SUPFAM" id="SSF53067">
    <property type="entry name" value="Actin-like ATPase domain"/>
    <property type="match status" value="2"/>
</dbReference>
<dbReference type="InterPro" id="IPR018484">
    <property type="entry name" value="FGGY_N"/>
</dbReference>
<keyword evidence="6" id="KW-1185">Reference proteome</keyword>
<organism evidence="5 6">
    <name type="scientific">Thraustotheca clavata</name>
    <dbReference type="NCBI Taxonomy" id="74557"/>
    <lineage>
        <taxon>Eukaryota</taxon>
        <taxon>Sar</taxon>
        <taxon>Stramenopiles</taxon>
        <taxon>Oomycota</taxon>
        <taxon>Saprolegniomycetes</taxon>
        <taxon>Saprolegniales</taxon>
        <taxon>Achlyaceae</taxon>
        <taxon>Thraustotheca</taxon>
    </lineage>
</organism>
<dbReference type="OrthoDB" id="10264182at2759"/>
<comment type="caution">
    <text evidence="5">The sequence shown here is derived from an EMBL/GenBank/DDBJ whole genome shotgun (WGS) entry which is preliminary data.</text>
</comment>